<feature type="region of interest" description="Disordered" evidence="4">
    <location>
        <begin position="822"/>
        <end position="864"/>
    </location>
</feature>
<feature type="region of interest" description="Disordered" evidence="4">
    <location>
        <begin position="609"/>
        <end position="648"/>
    </location>
</feature>
<dbReference type="PANTHER" id="PTHR45639:SF3">
    <property type="entry name" value="HYPOXIA UP-REGULATED PROTEIN 1"/>
    <property type="match status" value="1"/>
</dbReference>
<dbReference type="Gene3D" id="3.30.420.40">
    <property type="match status" value="2"/>
</dbReference>
<feature type="compositionally biased region" description="Acidic residues" evidence="4">
    <location>
        <begin position="835"/>
        <end position="844"/>
    </location>
</feature>
<feature type="compositionally biased region" description="Low complexity" evidence="4">
    <location>
        <begin position="949"/>
        <end position="970"/>
    </location>
</feature>
<dbReference type="Gene3D" id="3.90.640.10">
    <property type="entry name" value="Actin, Chain A, domain 4"/>
    <property type="match status" value="1"/>
</dbReference>
<dbReference type="CDD" id="cd10230">
    <property type="entry name" value="ASKHA_NBD_HSP70_HYOU1"/>
    <property type="match status" value="1"/>
</dbReference>
<dbReference type="InterPro" id="IPR013126">
    <property type="entry name" value="Hsp_70_fam"/>
</dbReference>
<evidence type="ECO:0000256" key="1">
    <source>
        <dbReference type="ARBA" id="ARBA00022741"/>
    </source>
</evidence>
<feature type="compositionally biased region" description="Basic residues" evidence="4">
    <location>
        <begin position="935"/>
        <end position="948"/>
    </location>
</feature>
<dbReference type="Proteomes" id="UP000304951">
    <property type="component" value="Unassembled WGS sequence"/>
</dbReference>
<dbReference type="GO" id="GO:0005524">
    <property type="term" value="F:ATP binding"/>
    <property type="evidence" value="ECO:0007669"/>
    <property type="project" value="UniProtKB-KW"/>
</dbReference>
<keyword evidence="1" id="KW-0547">Nucleotide-binding</keyword>
<dbReference type="GO" id="GO:0140662">
    <property type="term" value="F:ATP-dependent protein folding chaperone"/>
    <property type="evidence" value="ECO:0007669"/>
    <property type="project" value="InterPro"/>
</dbReference>
<proteinExistence type="predicted"/>
<protein>
    <submittedName>
        <fullName evidence="5">Actin-like ATPase domain-containing protein</fullName>
    </submittedName>
</protein>
<evidence type="ECO:0000313" key="6">
    <source>
        <dbReference type="Proteomes" id="UP000304951"/>
    </source>
</evidence>
<dbReference type="PANTHER" id="PTHR45639">
    <property type="entry name" value="HSC70CB, ISOFORM G-RELATED"/>
    <property type="match status" value="1"/>
</dbReference>
<gene>
    <name evidence="5" type="ORF">D6D28_06669</name>
</gene>
<reference evidence="5 6" key="1">
    <citation type="submission" date="2018-10" db="EMBL/GenBank/DDBJ databases">
        <title>Fifty Aureobasidium pullulans genomes reveal a recombining polyextremotolerant generalist.</title>
        <authorList>
            <person name="Gostincar C."/>
            <person name="Turk M."/>
            <person name="Zajc J."/>
            <person name="Gunde-Cimerman N."/>
        </authorList>
    </citation>
    <scope>NUCLEOTIDE SEQUENCE [LARGE SCALE GENOMIC DNA]</scope>
    <source>
        <strain evidence="5 6">EXF-11900</strain>
    </source>
</reference>
<dbReference type="InterPro" id="IPR043129">
    <property type="entry name" value="ATPase_NBD"/>
</dbReference>
<dbReference type="Gene3D" id="3.30.30.30">
    <property type="match status" value="1"/>
</dbReference>
<dbReference type="GO" id="GO:0034663">
    <property type="term" value="C:endoplasmic reticulum chaperone complex"/>
    <property type="evidence" value="ECO:0007669"/>
    <property type="project" value="TreeGrafter"/>
</dbReference>
<feature type="compositionally biased region" description="Basic and acidic residues" evidence="4">
    <location>
        <begin position="971"/>
        <end position="981"/>
    </location>
</feature>
<dbReference type="Pfam" id="PF00012">
    <property type="entry name" value="HSP70"/>
    <property type="match status" value="1"/>
</dbReference>
<dbReference type="AlphaFoldDB" id="A0A4S8SDB1"/>
<feature type="compositionally biased region" description="Low complexity" evidence="4">
    <location>
        <begin position="822"/>
        <end position="834"/>
    </location>
</feature>
<dbReference type="SUPFAM" id="SSF53067">
    <property type="entry name" value="Actin-like ATPase domain"/>
    <property type="match status" value="2"/>
</dbReference>
<evidence type="ECO:0000256" key="2">
    <source>
        <dbReference type="ARBA" id="ARBA00022840"/>
    </source>
</evidence>
<feature type="compositionally biased region" description="Low complexity" evidence="4">
    <location>
        <begin position="845"/>
        <end position="859"/>
    </location>
</feature>
<name>A0A4S8SDB1_AURPU</name>
<dbReference type="GO" id="GO:0030968">
    <property type="term" value="P:endoplasmic reticulum unfolded protein response"/>
    <property type="evidence" value="ECO:0007669"/>
    <property type="project" value="TreeGrafter"/>
</dbReference>
<comment type="caution">
    <text evidence="5">The sequence shown here is derived from an EMBL/GenBank/DDBJ whole genome shotgun (WGS) entry which is preliminary data.</text>
</comment>
<dbReference type="EMBL" id="QZAF01000318">
    <property type="protein sequence ID" value="THV68474.1"/>
    <property type="molecule type" value="Genomic_DNA"/>
</dbReference>
<accession>A0A4S8SDB1</accession>
<feature type="compositionally biased region" description="Low complexity" evidence="4">
    <location>
        <begin position="626"/>
        <end position="647"/>
    </location>
</feature>
<evidence type="ECO:0000313" key="5">
    <source>
        <dbReference type="EMBL" id="THV68474.1"/>
    </source>
</evidence>
<dbReference type="Gene3D" id="1.20.1270.10">
    <property type="match status" value="1"/>
</dbReference>
<dbReference type="PRINTS" id="PR00301">
    <property type="entry name" value="HEATSHOCK70"/>
</dbReference>
<keyword evidence="3" id="KW-0143">Chaperone</keyword>
<sequence>MSINDCLSSSFSLTIMAKMRGLSSPFFLFAFLFIAFASTVSAASAVLGIDLGGAYIKAAIVKPGVPLDIVPTKDSKRKEAAVVGFKPVSGSALEFGSYPERLYGGDALALGGRFPGDVFTNLKTLLGLVPGDHTDSMIKNYHARHPAIKSKFDQEKGTVSFEPSAFSSSEGPWTLDELLAMELKNIRTNAEAMSKGSSVTDAVITVPVHWTADERRAIERAADLAGINVMSLISDGLAVGIDYAVKRTFPSVTKGEKPEYHLIFDMGAGSTTATLLRFSSKDVKDIGRFNKTIQEVAVMGAGWDKTLGGDELNALIVDYLVDAFVAKPQAVKAGITAEEVKGHGRTASKIWREAERARMVLSANSDVRSSFEGLYKDIDFATKLTRAEFEKMAASHADRISAPVQQALDAAKLSFKDLDSVILHGGAIRTPFVQKKLESMTGKSTEVRSNVNSDESAAFGAAFKAAGLSPSFRVKEIRDIEAAVYPAGISYSDGKARQQKLFVATSQAGLAKEVTVKNLDDFAFTLFQTVDGADRQVTEVKTQNLTASVEALTTKFGCSKDDISTKLKLRISPIDSIPEIVSASVSCEVEGGKAGGIGDSVKGLFGFGSKKGEQEPLKEGEEAEAETSSSSSSSSSSTANAKASGSAVADADIKKKRTEIIPVKVTTVPKGLAQPAPEEIKAMKDRLAAFDRSDISRIQREEALNVLEAYTYRTRDLLENTDFVGASTEAIRSQLSSLLSSTSDWLYGEGSSAKAEAFKSKLADLKAIVDPVQKRREEASARPEILKSLQSSLDQTKSMVDAIGKQIAASISSASEAALSSGSTTEAAASPSAADDLDDLDEPDASSTSSSAKPSESASLMPYTEEDLASITKAYESVSEWIKAKVAEQDKLQPFEDPAFTVKEIETKAKELNKALMDMVTKKMQMPKVSTRSSSSKKPKATKSKKAKFSSSESSTASESASASPSVVVEEPAKPIEHEEL</sequence>
<dbReference type="SUPFAM" id="SSF100934">
    <property type="entry name" value="Heat shock protein 70kD (HSP70), C-terminal subdomain"/>
    <property type="match status" value="1"/>
</dbReference>
<organism evidence="5 6">
    <name type="scientific">Aureobasidium pullulans</name>
    <name type="common">Black yeast</name>
    <name type="synonym">Pullularia pullulans</name>
    <dbReference type="NCBI Taxonomy" id="5580"/>
    <lineage>
        <taxon>Eukaryota</taxon>
        <taxon>Fungi</taxon>
        <taxon>Dikarya</taxon>
        <taxon>Ascomycota</taxon>
        <taxon>Pezizomycotina</taxon>
        <taxon>Dothideomycetes</taxon>
        <taxon>Dothideomycetidae</taxon>
        <taxon>Dothideales</taxon>
        <taxon>Saccotheciaceae</taxon>
        <taxon>Aureobasidium</taxon>
    </lineage>
</organism>
<dbReference type="InterPro" id="IPR029048">
    <property type="entry name" value="HSP70_C_sf"/>
</dbReference>
<evidence type="ECO:0000256" key="3">
    <source>
        <dbReference type="ARBA" id="ARBA00023186"/>
    </source>
</evidence>
<feature type="compositionally biased region" description="Basic and acidic residues" evidence="4">
    <location>
        <begin position="610"/>
        <end position="620"/>
    </location>
</feature>
<dbReference type="FunFam" id="1.20.1270.10:FF:000002">
    <property type="entry name" value="Heat shock 70 kDa protein 4"/>
    <property type="match status" value="1"/>
</dbReference>
<feature type="region of interest" description="Disordered" evidence="4">
    <location>
        <begin position="921"/>
        <end position="981"/>
    </location>
</feature>
<keyword evidence="2" id="KW-0067">ATP-binding</keyword>
<evidence type="ECO:0000256" key="4">
    <source>
        <dbReference type="SAM" id="MobiDB-lite"/>
    </source>
</evidence>